<proteinExistence type="predicted"/>
<dbReference type="InterPro" id="IPR044845">
    <property type="entry name" value="HPAT/SRGT1-like"/>
</dbReference>
<protein>
    <recommendedName>
        <fullName evidence="3">ShKT domain-containing protein</fullName>
    </recommendedName>
</protein>
<feature type="region of interest" description="Disordered" evidence="1">
    <location>
        <begin position="602"/>
        <end position="636"/>
    </location>
</feature>
<organism evidence="4 5">
    <name type="scientific">Prymnesium parvum</name>
    <name type="common">Toxic golden alga</name>
    <dbReference type="NCBI Taxonomy" id="97485"/>
    <lineage>
        <taxon>Eukaryota</taxon>
        <taxon>Haptista</taxon>
        <taxon>Haptophyta</taxon>
        <taxon>Prymnesiophyceae</taxon>
        <taxon>Prymnesiales</taxon>
        <taxon>Prymnesiaceae</taxon>
        <taxon>Prymnesium</taxon>
    </lineage>
</organism>
<keyword evidence="5" id="KW-1185">Reference proteome</keyword>
<keyword evidence="2" id="KW-1133">Transmembrane helix</keyword>
<feature type="compositionally biased region" description="Basic and acidic residues" evidence="1">
    <location>
        <begin position="471"/>
        <end position="484"/>
    </location>
</feature>
<feature type="domain" description="ShKT" evidence="3">
    <location>
        <begin position="424"/>
        <end position="460"/>
    </location>
</feature>
<dbReference type="GO" id="GO:0016757">
    <property type="term" value="F:glycosyltransferase activity"/>
    <property type="evidence" value="ECO:0007669"/>
    <property type="project" value="InterPro"/>
</dbReference>
<evidence type="ECO:0000259" key="3">
    <source>
        <dbReference type="PROSITE" id="PS51670"/>
    </source>
</evidence>
<feature type="region of interest" description="Disordered" evidence="1">
    <location>
        <begin position="465"/>
        <end position="495"/>
    </location>
</feature>
<dbReference type="PANTHER" id="PTHR31485">
    <property type="entry name" value="PEPTIDYL SERINE ALPHA-GALACTOSYLTRANSFERASE"/>
    <property type="match status" value="1"/>
</dbReference>
<evidence type="ECO:0000256" key="1">
    <source>
        <dbReference type="SAM" id="MobiDB-lite"/>
    </source>
</evidence>
<dbReference type="PANTHER" id="PTHR31485:SF7">
    <property type="entry name" value="PEPTIDYL SERINE ALPHA-GALACTOSYLTRANSFERASE"/>
    <property type="match status" value="1"/>
</dbReference>
<evidence type="ECO:0000256" key="2">
    <source>
        <dbReference type="SAM" id="Phobius"/>
    </source>
</evidence>
<dbReference type="PROSITE" id="PS51670">
    <property type="entry name" value="SHKT"/>
    <property type="match status" value="2"/>
</dbReference>
<evidence type="ECO:0000313" key="4">
    <source>
        <dbReference type="EMBL" id="KAL1527729.1"/>
    </source>
</evidence>
<accession>A0AB34JZG1</accession>
<dbReference type="Proteomes" id="UP001515480">
    <property type="component" value="Unassembled WGS sequence"/>
</dbReference>
<feature type="transmembrane region" description="Helical" evidence="2">
    <location>
        <begin position="573"/>
        <end position="593"/>
    </location>
</feature>
<evidence type="ECO:0000313" key="5">
    <source>
        <dbReference type="Proteomes" id="UP001515480"/>
    </source>
</evidence>
<comment type="caution">
    <text evidence="4">The sequence shown here is derived from an EMBL/GenBank/DDBJ whole genome shotgun (WGS) entry which is preliminary data.</text>
</comment>
<keyword evidence="2" id="KW-0472">Membrane</keyword>
<name>A0AB34JZG1_PRYPA</name>
<reference evidence="4 5" key="1">
    <citation type="journal article" date="2024" name="Science">
        <title>Giant polyketide synthase enzymes in the biosynthesis of giant marine polyether toxins.</title>
        <authorList>
            <person name="Fallon T.R."/>
            <person name="Shende V.V."/>
            <person name="Wierzbicki I.H."/>
            <person name="Pendleton A.L."/>
            <person name="Watervoot N.F."/>
            <person name="Auber R.P."/>
            <person name="Gonzalez D.J."/>
            <person name="Wisecaver J.H."/>
            <person name="Moore B.S."/>
        </authorList>
    </citation>
    <scope>NUCLEOTIDE SEQUENCE [LARGE SCALE GENOMIC DNA]</scope>
    <source>
        <strain evidence="4 5">12B1</strain>
    </source>
</reference>
<sequence length="636" mass="71084">MTMHTVFSAECNPTFDWHSVALFHSHRVRAQPGGITRLLACSDEDLKTYQGLDIGPTFVHPNHRGMGGMNYAAFNKPASVNYWIRSGAVPDGVEYVMQLDADMLVNRPVIPEELGVKPGVVLSAPYDYLVGTHSGLADVFGVKNKSYQARVGGVHVFHISDLRRIAPLWLEFTERIRTFSCEEPERYFKLAAPQEGGNAKEVAATRRQFMWMVEMYGYVFGAAEAGVQVHTISRNLMAYVGSVYRPPGPYILHYGIDWKIPFVDNGGNRKDYVFNKLTYQALDVSSCPRWFFPLPPYSREDTTVSNASFPVLHAQGTKYHVHALAGKQIEEFNDALCLYYQRHCRIPVSCPPPDQERAPEGSCADYSSNCLNWARVGECTANPQFMLDECRQSCGKCDFDAPAQSLDARSGRVQPMLGDPAGTCFDVEPRAICEAYVRQQSCSTQRSHLQEICRESCHFCNSSGSAFTDSQDLRKKEDTADHSCPDGSDLGRGAKSVDVFNGKPAAASPTGQVAGTMPRPTETARRDAKLDGRAILANAASLPDHMLSERIPRPRARDREKELEFLDSISASWPFFLVQSLFLICCGFMLRGYTDRRRRRRMFPNSSLAEPPRGAERHNRHTSLQTGQRHGDEVPL</sequence>
<dbReference type="Pfam" id="PF01549">
    <property type="entry name" value="ShK"/>
    <property type="match status" value="2"/>
</dbReference>
<dbReference type="EMBL" id="JBGBPQ010000002">
    <property type="protein sequence ID" value="KAL1527729.1"/>
    <property type="molecule type" value="Genomic_DNA"/>
</dbReference>
<feature type="domain" description="ShKT" evidence="3">
    <location>
        <begin position="363"/>
        <end position="397"/>
    </location>
</feature>
<keyword evidence="2" id="KW-0812">Transmembrane</keyword>
<dbReference type="AlphaFoldDB" id="A0AB34JZG1"/>
<dbReference type="InterPro" id="IPR003582">
    <property type="entry name" value="ShKT_dom"/>
</dbReference>
<gene>
    <name evidence="4" type="ORF">AB1Y20_009114</name>
</gene>
<dbReference type="SMART" id="SM00254">
    <property type="entry name" value="ShKT"/>
    <property type="match status" value="2"/>
</dbReference>